<reference evidence="7" key="1">
    <citation type="submission" date="2016-07" db="EMBL/GenBank/DDBJ databases">
        <authorList>
            <person name="Florea S."/>
            <person name="Webb J.S."/>
            <person name="Jaromczyk J."/>
            <person name="Schardl C.L."/>
        </authorList>
    </citation>
    <scope>NUCLEOTIDE SEQUENCE [LARGE SCALE GENOMIC DNA]</scope>
    <source>
        <strain evidence="7">CY1</strain>
    </source>
</reference>
<gene>
    <name evidence="6" type="ORF">BC351_05480</name>
</gene>
<name>A0A1V4HGL5_9BACL</name>
<dbReference type="AlphaFoldDB" id="A0A1V4HGL5"/>
<comment type="subcellular location">
    <subcellularLocation>
        <location evidence="1">Cell envelope</location>
    </subcellularLocation>
</comment>
<evidence type="ECO:0000256" key="1">
    <source>
        <dbReference type="ARBA" id="ARBA00004196"/>
    </source>
</evidence>
<keyword evidence="4 5" id="KW-0732">Signal</keyword>
<evidence type="ECO:0000313" key="6">
    <source>
        <dbReference type="EMBL" id="OPH53327.1"/>
    </source>
</evidence>
<evidence type="ECO:0000313" key="7">
    <source>
        <dbReference type="Proteomes" id="UP000190626"/>
    </source>
</evidence>
<comment type="similarity">
    <text evidence="2">Belongs to the bacterial solute-binding protein 1 family.</text>
</comment>
<dbReference type="OrthoDB" id="2675752at2"/>
<feature type="chain" id="PRO_5039354678" description="ABC transporter substrate-binding protein" evidence="5">
    <location>
        <begin position="22"/>
        <end position="443"/>
    </location>
</feature>
<keyword evidence="3" id="KW-0813">Transport</keyword>
<feature type="signal peptide" evidence="5">
    <location>
        <begin position="1"/>
        <end position="21"/>
    </location>
</feature>
<keyword evidence="7" id="KW-1185">Reference proteome</keyword>
<evidence type="ECO:0000256" key="5">
    <source>
        <dbReference type="SAM" id="SignalP"/>
    </source>
</evidence>
<sequence>MKLYKCMVSLLVLIVCFQAGCSSSDTQSKHSGELHIGYLNLGEEDYYRTQYVELFESKFPSIKIELIPLLTKDMLEGPNKNPLDVITNVLTKNNSVDVILLDSNFFPALVNKNLFLAMDSFINRDKFDISGIVPTVINGIKRLGNNQIYALSPTFQSTALIYNKKIFSDAHIPFPKDNMTWEEIFSLASQLAIHDGQHERFGFTFNMKGSNNLFYSSIYNYMSPLNLRIFDENGSHMTVNTEAWLKTWSVILSLCKNKVIPPPATNISATTENLFESQKVAMSISSYNELTEFMKSVENNKEFEWDVVTVPSHNEEPGVGGSLALSTMMAINSSAINTENAWQFIKLINGDEWASLKSKNTNKLVSRKKYISTKETYNIDAFFKMTPPSNPFNDRIVFENRDIGATFEIGREKMDEVFLSNKPLKDALEEWSNEGNILLRSNK</sequence>
<comment type="caution">
    <text evidence="6">The sequence shown here is derived from an EMBL/GenBank/DDBJ whole genome shotgun (WGS) entry which is preliminary data.</text>
</comment>
<dbReference type="EMBL" id="MBTG01000023">
    <property type="protein sequence ID" value="OPH53327.1"/>
    <property type="molecule type" value="Genomic_DNA"/>
</dbReference>
<dbReference type="Pfam" id="PF01547">
    <property type="entry name" value="SBP_bac_1"/>
    <property type="match status" value="1"/>
</dbReference>
<dbReference type="Gene3D" id="3.40.190.10">
    <property type="entry name" value="Periplasmic binding protein-like II"/>
    <property type="match status" value="1"/>
</dbReference>
<evidence type="ECO:0000256" key="2">
    <source>
        <dbReference type="ARBA" id="ARBA00008520"/>
    </source>
</evidence>
<organism evidence="6 7">
    <name type="scientific">Paenibacillus ferrarius</name>
    <dbReference type="NCBI Taxonomy" id="1469647"/>
    <lineage>
        <taxon>Bacteria</taxon>
        <taxon>Bacillati</taxon>
        <taxon>Bacillota</taxon>
        <taxon>Bacilli</taxon>
        <taxon>Bacillales</taxon>
        <taxon>Paenibacillaceae</taxon>
        <taxon>Paenibacillus</taxon>
    </lineage>
</organism>
<dbReference type="SUPFAM" id="SSF53850">
    <property type="entry name" value="Periplasmic binding protein-like II"/>
    <property type="match status" value="1"/>
</dbReference>
<protein>
    <recommendedName>
        <fullName evidence="8">ABC transporter substrate-binding protein</fullName>
    </recommendedName>
</protein>
<proteinExistence type="inferred from homology"/>
<dbReference type="PANTHER" id="PTHR43649:SF31">
    <property type="entry name" value="SN-GLYCEROL-3-PHOSPHATE-BINDING PERIPLASMIC PROTEIN UGPB"/>
    <property type="match status" value="1"/>
</dbReference>
<accession>A0A1V4HGL5</accession>
<dbReference type="InterPro" id="IPR050490">
    <property type="entry name" value="Bact_solute-bd_prot1"/>
</dbReference>
<dbReference type="STRING" id="1469647.BC351_05480"/>
<dbReference type="GO" id="GO:0030313">
    <property type="term" value="C:cell envelope"/>
    <property type="evidence" value="ECO:0007669"/>
    <property type="project" value="UniProtKB-SubCell"/>
</dbReference>
<dbReference type="RefSeq" id="WP_079415328.1">
    <property type="nucleotide sequence ID" value="NZ_MBTG01000023.1"/>
</dbReference>
<dbReference type="Proteomes" id="UP000190626">
    <property type="component" value="Unassembled WGS sequence"/>
</dbReference>
<evidence type="ECO:0000256" key="3">
    <source>
        <dbReference type="ARBA" id="ARBA00022448"/>
    </source>
</evidence>
<evidence type="ECO:0000256" key="4">
    <source>
        <dbReference type="ARBA" id="ARBA00022729"/>
    </source>
</evidence>
<dbReference type="PANTHER" id="PTHR43649">
    <property type="entry name" value="ARABINOSE-BINDING PROTEIN-RELATED"/>
    <property type="match status" value="1"/>
</dbReference>
<evidence type="ECO:0008006" key="8">
    <source>
        <dbReference type="Google" id="ProtNLM"/>
    </source>
</evidence>
<dbReference type="InterPro" id="IPR006059">
    <property type="entry name" value="SBP"/>
</dbReference>